<feature type="binding site" evidence="1">
    <location>
        <begin position="9"/>
        <end position="16"/>
    </location>
    <ligand>
        <name>ATP</name>
        <dbReference type="ChEBI" id="CHEBI:30616"/>
    </ligand>
</feature>
<dbReference type="GO" id="GO:0006040">
    <property type="term" value="P:amino sugar metabolic process"/>
    <property type="evidence" value="ECO:0007669"/>
    <property type="project" value="InterPro"/>
</dbReference>
<comment type="similarity">
    <text evidence="1">Belongs to the anhydro-N-acetylmuramic acid kinase family.</text>
</comment>
<dbReference type="GO" id="GO:0005524">
    <property type="term" value="F:ATP binding"/>
    <property type="evidence" value="ECO:0007669"/>
    <property type="project" value="UniProtKB-UniRule"/>
</dbReference>
<dbReference type="AlphaFoldDB" id="A0A4R6XGG9"/>
<dbReference type="NCBIfam" id="NF007139">
    <property type="entry name" value="PRK09585.1-3"/>
    <property type="match status" value="1"/>
</dbReference>
<sequence length="361" mass="39552">MQYIGVMSGTSCDGVDIALMNFDHGVDTIATSFQPYDNELKAQLLKLIANKPFSVSAISQIDARLAHLYANTINDFLHQNHISRLDVKAIGLHGQTVFHDPDSQYANTIQLGSAATVAKATGILTVNNFRQMDVACGGQGAPLAPIFHQQMFQQPQKKIIVLNLGGIANISLLKDNHILGFDTGPANCLCDEWMMKQNHKPYDEGGSWAKQGKVNTDLLSAMLDDPYFSQPHPKSTGRELFNVQWLNRYIADQNIDAVDVQRTLLQLTVESVVEGINLLNQKIDTVVVCGGGVHNKFMMTLLQNALQVPVESSAVHGIDPDFVEAALMAWLAEQNIKKNRLNLMAVTGADCSLIYGVPNIP</sequence>
<keyword evidence="1 2" id="KW-0418">Kinase</keyword>
<proteinExistence type="inferred from homology"/>
<comment type="catalytic activity">
    <reaction evidence="1">
        <text>1,6-anhydro-N-acetyl-beta-muramate + ATP + H2O = N-acetyl-D-muramate 6-phosphate + ADP + H(+)</text>
        <dbReference type="Rhea" id="RHEA:24952"/>
        <dbReference type="ChEBI" id="CHEBI:15377"/>
        <dbReference type="ChEBI" id="CHEBI:15378"/>
        <dbReference type="ChEBI" id="CHEBI:30616"/>
        <dbReference type="ChEBI" id="CHEBI:58690"/>
        <dbReference type="ChEBI" id="CHEBI:58722"/>
        <dbReference type="ChEBI" id="CHEBI:456216"/>
        <dbReference type="EC" id="2.7.1.170"/>
    </reaction>
</comment>
<evidence type="ECO:0000313" key="3">
    <source>
        <dbReference type="Proteomes" id="UP000295724"/>
    </source>
</evidence>
<dbReference type="InterPro" id="IPR005338">
    <property type="entry name" value="Anhydro_N_Ac-Mur_kinase"/>
</dbReference>
<dbReference type="EMBL" id="SNZB01000005">
    <property type="protein sequence ID" value="TDR18482.1"/>
    <property type="molecule type" value="Genomic_DNA"/>
</dbReference>
<dbReference type="SUPFAM" id="SSF53067">
    <property type="entry name" value="Actin-like ATPase domain"/>
    <property type="match status" value="1"/>
</dbReference>
<comment type="pathway">
    <text evidence="1">Cell wall biogenesis; peptidoglycan recycling.</text>
</comment>
<reference evidence="2 3" key="1">
    <citation type="submission" date="2019-03" db="EMBL/GenBank/DDBJ databases">
        <title>Genomic Encyclopedia of Type Strains, Phase IV (KMG-IV): sequencing the most valuable type-strain genomes for metagenomic binning, comparative biology and taxonomic classification.</title>
        <authorList>
            <person name="Goeker M."/>
        </authorList>
    </citation>
    <scope>NUCLEOTIDE SEQUENCE [LARGE SCALE GENOMIC DNA]</scope>
    <source>
        <strain evidence="2 3">DSM 25488</strain>
    </source>
</reference>
<dbReference type="Gene3D" id="3.30.420.40">
    <property type="match status" value="2"/>
</dbReference>
<dbReference type="UniPathway" id="UPA00544"/>
<keyword evidence="1" id="KW-0808">Transferase</keyword>
<keyword evidence="3" id="KW-1185">Reference proteome</keyword>
<comment type="caution">
    <text evidence="2">The sequence shown here is derived from an EMBL/GenBank/DDBJ whole genome shotgun (WGS) entry which is preliminary data.</text>
</comment>
<dbReference type="GO" id="GO:0097175">
    <property type="term" value="P:1,6-anhydro-N-acetyl-beta-muramic acid catabolic process"/>
    <property type="evidence" value="ECO:0007669"/>
    <property type="project" value="UniProtKB-UniRule"/>
</dbReference>
<dbReference type="OrthoDB" id="9763949at2"/>
<protein>
    <recommendedName>
        <fullName evidence="1">Anhydro-N-acetylmuramic acid kinase</fullName>
        <ecNumber evidence="1">2.7.1.170</ecNumber>
    </recommendedName>
    <alternativeName>
        <fullName evidence="1">AnhMurNAc kinase</fullName>
    </alternativeName>
</protein>
<dbReference type="GO" id="GO:0009254">
    <property type="term" value="P:peptidoglycan turnover"/>
    <property type="evidence" value="ECO:0007669"/>
    <property type="project" value="UniProtKB-UniRule"/>
</dbReference>
<dbReference type="PANTHER" id="PTHR30605:SF0">
    <property type="entry name" value="ANHYDRO-N-ACETYLMURAMIC ACID KINASE"/>
    <property type="match status" value="1"/>
</dbReference>
<dbReference type="PANTHER" id="PTHR30605">
    <property type="entry name" value="ANHYDRO-N-ACETYLMURAMIC ACID KINASE"/>
    <property type="match status" value="1"/>
</dbReference>
<dbReference type="Proteomes" id="UP000295724">
    <property type="component" value="Unassembled WGS sequence"/>
</dbReference>
<keyword evidence="1" id="KW-0547">Nucleotide-binding</keyword>
<gene>
    <name evidence="1" type="primary">anmK</name>
    <name evidence="2" type="ORF">C8D91_2402</name>
</gene>
<comment type="function">
    <text evidence="1">Catalyzes the specific phosphorylation of 1,6-anhydro-N-acetylmuramic acid (anhMurNAc) with the simultaneous cleavage of the 1,6-anhydro ring, generating MurNAc-6-P. Is required for the utilization of anhMurNAc either imported from the medium or derived from its own cell wall murein, and thus plays a role in cell wall recycling.</text>
</comment>
<evidence type="ECO:0000256" key="1">
    <source>
        <dbReference type="HAMAP-Rule" id="MF_01270"/>
    </source>
</evidence>
<accession>A0A4R6XGG9</accession>
<dbReference type="GO" id="GO:0016301">
    <property type="term" value="F:kinase activity"/>
    <property type="evidence" value="ECO:0007669"/>
    <property type="project" value="UniProtKB-KW"/>
</dbReference>
<organism evidence="2 3">
    <name type="scientific">Marinicella litoralis</name>
    <dbReference type="NCBI Taxonomy" id="644220"/>
    <lineage>
        <taxon>Bacteria</taxon>
        <taxon>Pseudomonadati</taxon>
        <taxon>Pseudomonadota</taxon>
        <taxon>Gammaproteobacteria</taxon>
        <taxon>Lysobacterales</taxon>
        <taxon>Marinicellaceae</taxon>
        <taxon>Marinicella</taxon>
    </lineage>
</organism>
<dbReference type="Pfam" id="PF03702">
    <property type="entry name" value="AnmK"/>
    <property type="match status" value="1"/>
</dbReference>
<dbReference type="EC" id="2.7.1.170" evidence="1"/>
<keyword evidence="1" id="KW-0119">Carbohydrate metabolism</keyword>
<dbReference type="CDD" id="cd24050">
    <property type="entry name" value="ASKHA_NBD_ANMK"/>
    <property type="match status" value="1"/>
</dbReference>
<dbReference type="RefSeq" id="WP_099019524.1">
    <property type="nucleotide sequence ID" value="NZ_NIHB01000003.1"/>
</dbReference>
<name>A0A4R6XGG9_9GAMM</name>
<comment type="pathway">
    <text evidence="1">Amino-sugar metabolism; 1,6-anhydro-N-acetylmuramate degradation.</text>
</comment>
<dbReference type="UniPathway" id="UPA00343"/>
<dbReference type="HAMAP" id="MF_01270">
    <property type="entry name" value="AnhMurNAc_kinase"/>
    <property type="match status" value="1"/>
</dbReference>
<dbReference type="GO" id="GO:0016773">
    <property type="term" value="F:phosphotransferase activity, alcohol group as acceptor"/>
    <property type="evidence" value="ECO:0007669"/>
    <property type="project" value="UniProtKB-UniRule"/>
</dbReference>
<evidence type="ECO:0000313" key="2">
    <source>
        <dbReference type="EMBL" id="TDR18482.1"/>
    </source>
</evidence>
<keyword evidence="1" id="KW-0067">ATP-binding</keyword>
<dbReference type="InterPro" id="IPR043129">
    <property type="entry name" value="ATPase_NBD"/>
</dbReference>